<dbReference type="EMBL" id="BK015922">
    <property type="protein sequence ID" value="DAF85295.1"/>
    <property type="molecule type" value="Genomic_DNA"/>
</dbReference>
<name>A0A8S5TT04_9CAUD</name>
<keyword evidence="1" id="KW-1133">Transmembrane helix</keyword>
<protein>
    <submittedName>
        <fullName evidence="2">Uncharacterized protein</fullName>
    </submittedName>
</protein>
<proteinExistence type="predicted"/>
<sequence length="163" mass="19058">MWEAISQVLTSGNAWEVLIFLAVIVIFAIVLVKSGTVAINTKHLRIGQAEKEREIIRRQVEAAHDFIMSIEGKIPENPKYGGYFTKYILERVYDKVIEWVMFNHITDTPMYVQDKQATICNLVYTFSISEEYKTPEFKNRMCNWTAELIARLVRTRELYTKDN</sequence>
<organism evidence="2">
    <name type="scientific">Siphoviridae sp. ct8aS59</name>
    <dbReference type="NCBI Taxonomy" id="2825365"/>
    <lineage>
        <taxon>Viruses</taxon>
        <taxon>Duplodnaviria</taxon>
        <taxon>Heunggongvirae</taxon>
        <taxon>Uroviricota</taxon>
        <taxon>Caudoviricetes</taxon>
    </lineage>
</organism>
<feature type="transmembrane region" description="Helical" evidence="1">
    <location>
        <begin position="12"/>
        <end position="32"/>
    </location>
</feature>
<evidence type="ECO:0000313" key="2">
    <source>
        <dbReference type="EMBL" id="DAF85295.1"/>
    </source>
</evidence>
<evidence type="ECO:0000256" key="1">
    <source>
        <dbReference type="SAM" id="Phobius"/>
    </source>
</evidence>
<keyword evidence="1" id="KW-0472">Membrane</keyword>
<accession>A0A8S5TT04</accession>
<keyword evidence="1" id="KW-0812">Transmembrane</keyword>
<reference evidence="2" key="1">
    <citation type="journal article" date="2021" name="Proc. Natl. Acad. Sci. U.S.A.">
        <title>A Catalog of Tens of Thousands of Viruses from Human Metagenomes Reveals Hidden Associations with Chronic Diseases.</title>
        <authorList>
            <person name="Tisza M.J."/>
            <person name="Buck C.B."/>
        </authorList>
    </citation>
    <scope>NUCLEOTIDE SEQUENCE</scope>
    <source>
        <strain evidence="2">Ct8aS59</strain>
    </source>
</reference>